<keyword evidence="24" id="KW-1185">Reference proteome</keyword>
<dbReference type="PROSITE" id="PS00061">
    <property type="entry name" value="ADH_SHORT"/>
    <property type="match status" value="1"/>
</dbReference>
<dbReference type="GO" id="GO:0016404">
    <property type="term" value="F:15-hydroxyprostaglandin dehydrogenase (NAD+) activity"/>
    <property type="evidence" value="ECO:0007669"/>
    <property type="project" value="UniProtKB-EC"/>
</dbReference>
<evidence type="ECO:0000256" key="16">
    <source>
        <dbReference type="ARBA" id="ARBA00048393"/>
    </source>
</evidence>
<comment type="similarity">
    <text evidence="1">Belongs to the short-chain dehydrogenases/reductases (SDR) family.</text>
</comment>
<evidence type="ECO:0000256" key="22">
    <source>
        <dbReference type="ARBA" id="ARBA00049188"/>
    </source>
</evidence>
<dbReference type="InterPro" id="IPR036291">
    <property type="entry name" value="NAD(P)-bd_dom_sf"/>
</dbReference>
<evidence type="ECO:0000256" key="6">
    <source>
        <dbReference type="ARBA" id="ARBA00040276"/>
    </source>
</evidence>
<dbReference type="InterPro" id="IPR002347">
    <property type="entry name" value="SDR_fam"/>
</dbReference>
<sequence>MQLRGKVALVTGAAQGLGKGFSEAMLNRGAKVALVDMNESMGRETEKELSVKYGYDNVVFLRCDVTNKDQLESVFRRTVEEFGTLDIVVNNAGVSKRSHWELILEVNLMETGPVYSAAKHGVVGLSRSLGLGPHLLQRGVRVCALCPTQTDTDIHPARLQRDPEMQKMADEHWRLVDSEGGLIKISQVVDGFLQLVEDDSKNGAVMRVTLQRGVDYQPYGRGGEGVPYTRRAARSKLRNTEQVSDFFIPAWKMFRS</sequence>
<evidence type="ECO:0000256" key="14">
    <source>
        <dbReference type="ARBA" id="ARBA00048144"/>
    </source>
</evidence>
<dbReference type="AlphaFoldDB" id="A0A8K0A675"/>
<dbReference type="PRINTS" id="PR00081">
    <property type="entry name" value="GDHRDH"/>
</dbReference>
<evidence type="ECO:0000256" key="19">
    <source>
        <dbReference type="ARBA" id="ARBA00048739"/>
    </source>
</evidence>
<comment type="catalytic activity">
    <reaction evidence="11">
        <text>resolvin D1 + NAD(+) = 8-oxoresolvin D1 + NADH + H(+)</text>
        <dbReference type="Rhea" id="RHEA:50124"/>
        <dbReference type="ChEBI" id="CHEBI:15378"/>
        <dbReference type="ChEBI" id="CHEBI:57540"/>
        <dbReference type="ChEBI" id="CHEBI:57945"/>
        <dbReference type="ChEBI" id="CHEBI:132079"/>
        <dbReference type="ChEBI" id="CHEBI:132080"/>
    </reaction>
    <physiologicalReaction direction="left-to-right" evidence="11">
        <dbReference type="Rhea" id="RHEA:50125"/>
    </physiologicalReaction>
</comment>
<comment type="catalytic activity">
    <reaction evidence="15">
        <text>resolvin D1 + NAD(+) = 17-oxoresolvin D1 + NADH + H(+)</text>
        <dbReference type="Rhea" id="RHEA:50128"/>
        <dbReference type="ChEBI" id="CHEBI:15378"/>
        <dbReference type="ChEBI" id="CHEBI:57540"/>
        <dbReference type="ChEBI" id="CHEBI:57945"/>
        <dbReference type="ChEBI" id="CHEBI:132079"/>
        <dbReference type="ChEBI" id="CHEBI:132081"/>
    </reaction>
    <physiologicalReaction direction="left-to-right" evidence="15">
        <dbReference type="Rhea" id="RHEA:50129"/>
    </physiologicalReaction>
</comment>
<comment type="catalytic activity">
    <reaction evidence="13">
        <text>15-oxo-(5S,6R)-dihydroxy-(7E,9E,11Z)-eicosatrienoate + NADH + H(+) = (5S,6R,15S)-trihydroxy-(7E,9E,11Z)-eicosatrienoate + NAD(+)</text>
        <dbReference type="Rhea" id="RHEA:41596"/>
        <dbReference type="ChEBI" id="CHEBI:15378"/>
        <dbReference type="ChEBI" id="CHEBI:57540"/>
        <dbReference type="ChEBI" id="CHEBI:57945"/>
        <dbReference type="ChEBI" id="CHEBI:78325"/>
        <dbReference type="ChEBI" id="CHEBI:78329"/>
    </reaction>
    <physiologicalReaction direction="left-to-right" evidence="13">
        <dbReference type="Rhea" id="RHEA:41597"/>
    </physiologicalReaction>
</comment>
<comment type="catalytic activity">
    <reaction evidence="18">
        <text>prostaglandin A1 + NAD(+) = 15-oxo-prostaglandin A1 + NADH + H(+)</text>
        <dbReference type="Rhea" id="RHEA:41263"/>
        <dbReference type="ChEBI" id="CHEBI:15378"/>
        <dbReference type="ChEBI" id="CHEBI:57398"/>
        <dbReference type="ChEBI" id="CHEBI:57540"/>
        <dbReference type="ChEBI" id="CHEBI:57945"/>
        <dbReference type="ChEBI" id="CHEBI:85072"/>
    </reaction>
    <physiologicalReaction direction="left-to-right" evidence="18">
        <dbReference type="Rhea" id="RHEA:41264"/>
    </physiologicalReaction>
</comment>
<evidence type="ECO:0000256" key="1">
    <source>
        <dbReference type="ARBA" id="ARBA00006484"/>
    </source>
</evidence>
<comment type="catalytic activity">
    <reaction evidence="14">
        <text>(11R)-hydroxy-(5Z,8Z,12E,14Z)-eicosatetraenoate + NAD(+) = 11-oxo-(5Z,8Z,12E,14Z)-eicosatetraenoate + NADH + H(+)</text>
        <dbReference type="Rhea" id="RHEA:48640"/>
        <dbReference type="ChEBI" id="CHEBI:15378"/>
        <dbReference type="ChEBI" id="CHEBI:57540"/>
        <dbReference type="ChEBI" id="CHEBI:57945"/>
        <dbReference type="ChEBI" id="CHEBI:78836"/>
        <dbReference type="ChEBI" id="CHEBI:90697"/>
    </reaction>
    <physiologicalReaction direction="left-to-right" evidence="14">
        <dbReference type="Rhea" id="RHEA:48641"/>
    </physiologicalReaction>
</comment>
<evidence type="ECO:0000256" key="5">
    <source>
        <dbReference type="ARBA" id="ARBA00039060"/>
    </source>
</evidence>
<proteinExistence type="inferred from homology"/>
<evidence type="ECO:0000256" key="11">
    <source>
        <dbReference type="ARBA" id="ARBA00047672"/>
    </source>
</evidence>
<comment type="catalytic activity">
    <reaction evidence="12">
        <text>14-hydroxy-(4Z,7Z,10Z,12E,16Z,19Z)-docosahexaenoate + NAD(+) = 14-oxo-(4Z,7Z,10Z,12E,16Z,19Z)-docosahexaenoate + NADH + H(+)</text>
        <dbReference type="Rhea" id="RHEA:48952"/>
        <dbReference type="ChEBI" id="CHEBI:15378"/>
        <dbReference type="ChEBI" id="CHEBI:57540"/>
        <dbReference type="ChEBI" id="CHEBI:57945"/>
        <dbReference type="ChEBI" id="CHEBI:90866"/>
        <dbReference type="ChEBI" id="CHEBI:90867"/>
    </reaction>
    <physiologicalReaction direction="left-to-right" evidence="12">
        <dbReference type="Rhea" id="RHEA:48953"/>
    </physiologicalReaction>
</comment>
<keyword evidence="2" id="KW-0276">Fatty acid metabolism</keyword>
<evidence type="ECO:0000256" key="12">
    <source>
        <dbReference type="ARBA" id="ARBA00048008"/>
    </source>
</evidence>
<dbReference type="InterPro" id="IPR020904">
    <property type="entry name" value="Sc_DH/Rdtase_CS"/>
</dbReference>
<evidence type="ECO:0000256" key="8">
    <source>
        <dbReference type="ARBA" id="ARBA00042026"/>
    </source>
</evidence>
<keyword evidence="3" id="KW-0560">Oxidoreductase</keyword>
<dbReference type="GO" id="GO:0006693">
    <property type="term" value="P:prostaglandin metabolic process"/>
    <property type="evidence" value="ECO:0007669"/>
    <property type="project" value="UniProtKB-KW"/>
</dbReference>
<keyword evidence="2" id="KW-0644">Prostaglandin metabolism</keyword>
<dbReference type="GO" id="GO:0005737">
    <property type="term" value="C:cytoplasm"/>
    <property type="evidence" value="ECO:0007669"/>
    <property type="project" value="TreeGrafter"/>
</dbReference>
<comment type="catalytic activity">
    <reaction evidence="21">
        <text>(15S)-hydroxy-(5Z,8Z,11Z,13E)-eicosatetraenoate + NAD(+) = 15-oxo-(5Z,8Z,11Z,13E)-eicosatetraenoate + NADH + H(+)</text>
        <dbReference type="Rhea" id="RHEA:23260"/>
        <dbReference type="ChEBI" id="CHEBI:15378"/>
        <dbReference type="ChEBI" id="CHEBI:57409"/>
        <dbReference type="ChEBI" id="CHEBI:57410"/>
        <dbReference type="ChEBI" id="CHEBI:57540"/>
        <dbReference type="ChEBI" id="CHEBI:57945"/>
        <dbReference type="EC" id="1.1.1.232"/>
    </reaction>
    <physiologicalReaction direction="left-to-right" evidence="21">
        <dbReference type="Rhea" id="RHEA:23261"/>
    </physiologicalReaction>
</comment>
<name>A0A8K0A675_BRALA</name>
<evidence type="ECO:0000256" key="15">
    <source>
        <dbReference type="ARBA" id="ARBA00048170"/>
    </source>
</evidence>
<comment type="catalytic activity">
    <reaction evidence="17">
        <text>lipoxin A4 + NAD(+) = 15-oxo-(5S,6R)-dihydroxy-(7E,9E,11Z,13E)-eicosatetraenoate + NADH + H(+)</text>
        <dbReference type="Rhea" id="RHEA:41572"/>
        <dbReference type="ChEBI" id="CHEBI:15378"/>
        <dbReference type="ChEBI" id="CHEBI:57540"/>
        <dbReference type="ChEBI" id="CHEBI:57945"/>
        <dbReference type="ChEBI" id="CHEBI:67026"/>
        <dbReference type="ChEBI" id="CHEBI:78311"/>
    </reaction>
    <physiologicalReaction direction="left-to-right" evidence="17">
        <dbReference type="Rhea" id="RHEA:41573"/>
    </physiologicalReaction>
</comment>
<evidence type="ECO:0000256" key="10">
    <source>
        <dbReference type="ARBA" id="ARBA00047325"/>
    </source>
</evidence>
<dbReference type="PANTHER" id="PTHR44229">
    <property type="entry name" value="15-HYDROXYPROSTAGLANDIN DEHYDROGENASE [NAD(+)]"/>
    <property type="match status" value="1"/>
</dbReference>
<dbReference type="EC" id="1.1.1.141" evidence="4"/>
<evidence type="ECO:0000256" key="3">
    <source>
        <dbReference type="ARBA" id="ARBA00023002"/>
    </source>
</evidence>
<evidence type="ECO:0000256" key="7">
    <source>
        <dbReference type="ARBA" id="ARBA00041812"/>
    </source>
</evidence>
<evidence type="ECO:0000313" key="24">
    <source>
        <dbReference type="Proteomes" id="UP000838412"/>
    </source>
</evidence>
<evidence type="ECO:0000256" key="20">
    <source>
        <dbReference type="ARBA" id="ARBA00048921"/>
    </source>
</evidence>
<comment type="catalytic activity">
    <reaction evidence="19">
        <text>prostaglandin E2 + NAD(+) = 15-oxoprostaglandin E2 + NADH + H(+)</text>
        <dbReference type="Rhea" id="RHEA:11876"/>
        <dbReference type="ChEBI" id="CHEBI:15378"/>
        <dbReference type="ChEBI" id="CHEBI:57400"/>
        <dbReference type="ChEBI" id="CHEBI:57540"/>
        <dbReference type="ChEBI" id="CHEBI:57945"/>
        <dbReference type="ChEBI" id="CHEBI:606564"/>
        <dbReference type="EC" id="1.1.1.141"/>
    </reaction>
    <physiologicalReaction direction="left-to-right" evidence="19">
        <dbReference type="Rhea" id="RHEA:11877"/>
    </physiologicalReaction>
</comment>
<dbReference type="SUPFAM" id="SSF51735">
    <property type="entry name" value="NAD(P)-binding Rossmann-fold domains"/>
    <property type="match status" value="1"/>
</dbReference>
<keyword evidence="2" id="KW-0443">Lipid metabolism</keyword>
<comment type="catalytic activity">
    <reaction evidence="20">
        <text>resolvin D2 + NAD(+) = 16-oxoresolvin D2 + NADH + H(+)</text>
        <dbReference type="Rhea" id="RHEA:53588"/>
        <dbReference type="ChEBI" id="CHEBI:15378"/>
        <dbReference type="ChEBI" id="CHEBI:57540"/>
        <dbReference type="ChEBI" id="CHEBI:57945"/>
        <dbReference type="ChEBI" id="CHEBI:133367"/>
        <dbReference type="ChEBI" id="CHEBI:137498"/>
    </reaction>
    <physiologicalReaction direction="left-to-right" evidence="20">
        <dbReference type="Rhea" id="RHEA:53589"/>
    </physiologicalReaction>
</comment>
<dbReference type="EC" id="1.1.1.232" evidence="5"/>
<comment type="catalytic activity">
    <reaction evidence="10">
        <text>prostaglandin E1 + NAD(+) = 15-oxoprostaglandin E1 + NADH + H(+)</text>
        <dbReference type="Rhea" id="RHEA:16477"/>
        <dbReference type="ChEBI" id="CHEBI:15378"/>
        <dbReference type="ChEBI" id="CHEBI:57397"/>
        <dbReference type="ChEBI" id="CHEBI:57401"/>
        <dbReference type="ChEBI" id="CHEBI:57540"/>
        <dbReference type="ChEBI" id="CHEBI:57945"/>
    </reaction>
    <physiologicalReaction direction="left-to-right" evidence="10">
        <dbReference type="Rhea" id="RHEA:16478"/>
    </physiologicalReaction>
</comment>
<protein>
    <recommendedName>
        <fullName evidence="6">15-hydroxyprostaglandin dehydrogenase [NAD(+)]</fullName>
        <ecNumber evidence="4">1.1.1.141</ecNumber>
        <ecNumber evidence="5">1.1.1.232</ecNumber>
    </recommendedName>
    <alternativeName>
        <fullName evidence="8">Eicosanoid/docosanoid dehydrogenase [NAD(+)]</fullName>
    </alternativeName>
    <alternativeName>
        <fullName evidence="7">Prostaglandin dehydrogenase 1</fullName>
    </alternativeName>
</protein>
<evidence type="ECO:0000256" key="13">
    <source>
        <dbReference type="ARBA" id="ARBA00048140"/>
    </source>
</evidence>
<evidence type="ECO:0000256" key="4">
    <source>
        <dbReference type="ARBA" id="ARBA00038968"/>
    </source>
</evidence>
<evidence type="ECO:0000256" key="18">
    <source>
        <dbReference type="ARBA" id="ARBA00048611"/>
    </source>
</evidence>
<organism evidence="23 24">
    <name type="scientific">Branchiostoma lanceolatum</name>
    <name type="common">Common lancelet</name>
    <name type="synonym">Amphioxus lanceolatum</name>
    <dbReference type="NCBI Taxonomy" id="7740"/>
    <lineage>
        <taxon>Eukaryota</taxon>
        <taxon>Metazoa</taxon>
        <taxon>Chordata</taxon>
        <taxon>Cephalochordata</taxon>
        <taxon>Leptocardii</taxon>
        <taxon>Amphioxiformes</taxon>
        <taxon>Branchiostomatidae</taxon>
        <taxon>Branchiostoma</taxon>
    </lineage>
</organism>
<reference evidence="23" key="1">
    <citation type="submission" date="2022-01" db="EMBL/GenBank/DDBJ databases">
        <authorList>
            <person name="Braso-Vives M."/>
        </authorList>
    </citation>
    <scope>NUCLEOTIDE SEQUENCE</scope>
</reference>
<dbReference type="Gene3D" id="3.40.50.720">
    <property type="entry name" value="NAD(P)-binding Rossmann-like Domain"/>
    <property type="match status" value="2"/>
</dbReference>
<evidence type="ECO:0000256" key="2">
    <source>
        <dbReference type="ARBA" id="ARBA00022501"/>
    </source>
</evidence>
<dbReference type="EMBL" id="OV696692">
    <property type="protein sequence ID" value="CAH1269591.1"/>
    <property type="molecule type" value="Genomic_DNA"/>
</dbReference>
<accession>A0A8K0A675</accession>
<dbReference type="GO" id="GO:0047034">
    <property type="term" value="F:15-hydroxyicosatetraenoate dehydrogenase activity"/>
    <property type="evidence" value="ECO:0007669"/>
    <property type="project" value="UniProtKB-EC"/>
</dbReference>
<comment type="function">
    <text evidence="9">Catalyzes the NAD-dependent dehydrogenation (oxidation) of a broad array of hydroxylated polyunsaturated fatty acids (mainly eicosanoids and docosanoids, including prostaglandins, lipoxins and resolvins), yielding their corresponding keto (oxo) metabolites. Decreases the levels of the pro-proliferative prostaglandins such as prostaglandin E2 (whose activity is increased in cancer because of an increase in the expression of cyclooxygenase 2) and generates oxo-fatty acid products that can profoundly influence cell function by abrogating pro-inflammatory cytokine expression. Converts resolvins E1, D1 and D2 to their oxo products, which represents a mode of resolvin inactivation. Resolvin E1 plays important roles during the resolution phase of acute inflammation, while resolvins D1 and D2 have a unique role in obesity-induced adipose inflammation.</text>
</comment>
<comment type="catalytic activity">
    <reaction evidence="22">
        <text>resolvin E1 + NAD(+) = 18-oxo-resolvin E1 + NADH + H(+)</text>
        <dbReference type="Rhea" id="RHEA:49244"/>
        <dbReference type="ChEBI" id="CHEBI:15378"/>
        <dbReference type="ChEBI" id="CHEBI:57540"/>
        <dbReference type="ChEBI" id="CHEBI:57945"/>
        <dbReference type="ChEBI" id="CHEBI:91000"/>
        <dbReference type="ChEBI" id="CHEBI:91001"/>
    </reaction>
    <physiologicalReaction direction="left-to-right" evidence="22">
        <dbReference type="Rhea" id="RHEA:49245"/>
    </physiologicalReaction>
</comment>
<dbReference type="Pfam" id="PF00106">
    <property type="entry name" value="adh_short"/>
    <property type="match status" value="2"/>
</dbReference>
<dbReference type="OrthoDB" id="37659at2759"/>
<dbReference type="Proteomes" id="UP000838412">
    <property type="component" value="Chromosome 7"/>
</dbReference>
<evidence type="ECO:0000256" key="17">
    <source>
        <dbReference type="ARBA" id="ARBA00048535"/>
    </source>
</evidence>
<gene>
    <name evidence="23" type="primary">HPGD</name>
    <name evidence="23" type="ORF">BLAG_LOCUS22191</name>
</gene>
<evidence type="ECO:0000256" key="21">
    <source>
        <dbReference type="ARBA" id="ARBA00049151"/>
    </source>
</evidence>
<evidence type="ECO:0000256" key="9">
    <source>
        <dbReference type="ARBA" id="ARBA00045705"/>
    </source>
</evidence>
<dbReference type="PANTHER" id="PTHR44229:SF4">
    <property type="entry name" value="15-HYDROXYPROSTAGLANDIN DEHYDROGENASE [NAD(+)]"/>
    <property type="match status" value="1"/>
</dbReference>
<evidence type="ECO:0000313" key="23">
    <source>
        <dbReference type="EMBL" id="CAH1269591.1"/>
    </source>
</evidence>
<comment type="catalytic activity">
    <reaction evidence="16">
        <text>resolvin D2 + NAD(+) = 7-oxoresolvin D2 + NADH + H(+)</text>
        <dbReference type="Rhea" id="RHEA:53584"/>
        <dbReference type="ChEBI" id="CHEBI:15378"/>
        <dbReference type="ChEBI" id="CHEBI:57540"/>
        <dbReference type="ChEBI" id="CHEBI:57945"/>
        <dbReference type="ChEBI" id="CHEBI:133367"/>
        <dbReference type="ChEBI" id="CHEBI:137497"/>
    </reaction>
    <physiologicalReaction direction="left-to-right" evidence="16">
        <dbReference type="Rhea" id="RHEA:53585"/>
    </physiologicalReaction>
</comment>